<gene>
    <name evidence="3" type="ORF">D9613_008945</name>
</gene>
<dbReference type="AlphaFoldDB" id="A0A8H4QSI9"/>
<feature type="transmembrane region" description="Helical" evidence="1">
    <location>
        <begin position="163"/>
        <end position="183"/>
    </location>
</feature>
<dbReference type="Pfam" id="PF20152">
    <property type="entry name" value="DUF6534"/>
    <property type="match status" value="1"/>
</dbReference>
<evidence type="ECO:0000259" key="2">
    <source>
        <dbReference type="Pfam" id="PF20152"/>
    </source>
</evidence>
<proteinExistence type="predicted"/>
<dbReference type="PANTHER" id="PTHR40465">
    <property type="entry name" value="CHROMOSOME 1, WHOLE GENOME SHOTGUN SEQUENCE"/>
    <property type="match status" value="1"/>
</dbReference>
<keyword evidence="1" id="KW-0812">Transmembrane</keyword>
<protein>
    <recommendedName>
        <fullName evidence="2">DUF6534 domain-containing protein</fullName>
    </recommendedName>
</protein>
<feature type="domain" description="DUF6534" evidence="2">
    <location>
        <begin position="168"/>
        <end position="255"/>
    </location>
</feature>
<dbReference type="OrthoDB" id="3223377at2759"/>
<comment type="caution">
    <text evidence="3">The sequence shown here is derived from an EMBL/GenBank/DDBJ whole genome shotgun (WGS) entry which is preliminary data.</text>
</comment>
<accession>A0A8H4QSI9</accession>
<feature type="transmembrane region" description="Helical" evidence="1">
    <location>
        <begin position="49"/>
        <end position="70"/>
    </location>
</feature>
<feature type="transmembrane region" description="Helical" evidence="1">
    <location>
        <begin position="204"/>
        <end position="225"/>
    </location>
</feature>
<keyword evidence="1" id="KW-1133">Transmembrane helix</keyword>
<feature type="transmembrane region" description="Helical" evidence="1">
    <location>
        <begin position="90"/>
        <end position="108"/>
    </location>
</feature>
<feature type="transmembrane region" description="Helical" evidence="1">
    <location>
        <begin position="120"/>
        <end position="143"/>
    </location>
</feature>
<sequence length="326" mass="35677">MASIPPHVVALTGPRLLGYLLHWGLFGILLVQVYLYYLAFPNDPLRNKLLVYVVFALEITQTVIMTNTAFRVFGFGYGDFDAFNDVELAWFEVPVICGVVAFIAQLFYAHRIKVLSRSYWVAGVILLLAVVQLGGAIASAVVLKDAVVFSHLLGRAYSISAGIWNGGSAACDAIIAICMTYYLSSRGNGIMQSTHVRLRKVIRLVIETGTVTAAVAILNLILILLPGQPSYYLVTSEILAKVYSNSMMVVLNSRMRIGPEAANDSLTTAQRHRSVFTGVTGGGMHQTTDQYELGEGVMITREEVVFPSGKETRKSSPADDKHYFVA</sequence>
<evidence type="ECO:0000256" key="1">
    <source>
        <dbReference type="SAM" id="Phobius"/>
    </source>
</evidence>
<dbReference type="InterPro" id="IPR045339">
    <property type="entry name" value="DUF6534"/>
</dbReference>
<organism evidence="3 4">
    <name type="scientific">Agrocybe pediades</name>
    <dbReference type="NCBI Taxonomy" id="84607"/>
    <lineage>
        <taxon>Eukaryota</taxon>
        <taxon>Fungi</taxon>
        <taxon>Dikarya</taxon>
        <taxon>Basidiomycota</taxon>
        <taxon>Agaricomycotina</taxon>
        <taxon>Agaricomycetes</taxon>
        <taxon>Agaricomycetidae</taxon>
        <taxon>Agaricales</taxon>
        <taxon>Agaricineae</taxon>
        <taxon>Strophariaceae</taxon>
        <taxon>Agrocybe</taxon>
    </lineage>
</organism>
<dbReference type="Proteomes" id="UP000521872">
    <property type="component" value="Unassembled WGS sequence"/>
</dbReference>
<keyword evidence="4" id="KW-1185">Reference proteome</keyword>
<feature type="transmembrane region" description="Helical" evidence="1">
    <location>
        <begin position="20"/>
        <end position="37"/>
    </location>
</feature>
<name>A0A8H4QSI9_9AGAR</name>
<keyword evidence="1" id="KW-0472">Membrane</keyword>
<dbReference type="PANTHER" id="PTHR40465:SF1">
    <property type="entry name" value="DUF6534 DOMAIN-CONTAINING PROTEIN"/>
    <property type="match status" value="1"/>
</dbReference>
<evidence type="ECO:0000313" key="4">
    <source>
        <dbReference type="Proteomes" id="UP000521872"/>
    </source>
</evidence>
<reference evidence="3 4" key="1">
    <citation type="submission" date="2019-12" db="EMBL/GenBank/DDBJ databases">
        <authorList>
            <person name="Floudas D."/>
            <person name="Bentzer J."/>
            <person name="Ahren D."/>
            <person name="Johansson T."/>
            <person name="Persson P."/>
            <person name="Tunlid A."/>
        </authorList>
    </citation>
    <scope>NUCLEOTIDE SEQUENCE [LARGE SCALE GENOMIC DNA]</scope>
    <source>
        <strain evidence="3 4">CBS 102.39</strain>
    </source>
</reference>
<dbReference type="EMBL" id="JAACJL010000031">
    <property type="protein sequence ID" value="KAF4616577.1"/>
    <property type="molecule type" value="Genomic_DNA"/>
</dbReference>
<evidence type="ECO:0000313" key="3">
    <source>
        <dbReference type="EMBL" id="KAF4616577.1"/>
    </source>
</evidence>